<comment type="similarity">
    <text evidence="1">Belongs to the glycosyltransferase 32 family.</text>
</comment>
<reference evidence="3 4" key="1">
    <citation type="submission" date="2013-03" db="EMBL/GenBank/DDBJ databases">
        <title>The Genome Sequence of Capronia epimyces CBS 606.96.</title>
        <authorList>
            <consortium name="The Broad Institute Genomics Platform"/>
            <person name="Cuomo C."/>
            <person name="de Hoog S."/>
            <person name="Gorbushina A."/>
            <person name="Walker B."/>
            <person name="Young S.K."/>
            <person name="Zeng Q."/>
            <person name="Gargeya S."/>
            <person name="Fitzgerald M."/>
            <person name="Haas B."/>
            <person name="Abouelleil A."/>
            <person name="Allen A.W."/>
            <person name="Alvarado L."/>
            <person name="Arachchi H.M."/>
            <person name="Berlin A.M."/>
            <person name="Chapman S.B."/>
            <person name="Gainer-Dewar J."/>
            <person name="Goldberg J."/>
            <person name="Griggs A."/>
            <person name="Gujja S."/>
            <person name="Hansen M."/>
            <person name="Howarth C."/>
            <person name="Imamovic A."/>
            <person name="Ireland A."/>
            <person name="Larimer J."/>
            <person name="McCowan C."/>
            <person name="Murphy C."/>
            <person name="Pearson M."/>
            <person name="Poon T.W."/>
            <person name="Priest M."/>
            <person name="Roberts A."/>
            <person name="Saif S."/>
            <person name="Shea T."/>
            <person name="Sisk P."/>
            <person name="Sykes S."/>
            <person name="Wortman J."/>
            <person name="Nusbaum C."/>
            <person name="Birren B."/>
        </authorList>
    </citation>
    <scope>NUCLEOTIDE SEQUENCE [LARGE SCALE GENOMIC DNA]</scope>
    <source>
        <strain evidence="3 4">CBS 606.96</strain>
    </source>
</reference>
<name>W9XPS2_9EURO</name>
<evidence type="ECO:0000256" key="2">
    <source>
        <dbReference type="SAM" id="MobiDB-lite"/>
    </source>
</evidence>
<dbReference type="eggNOG" id="ENOG502S2C2">
    <property type="taxonomic scope" value="Eukaryota"/>
</dbReference>
<dbReference type="Proteomes" id="UP000019478">
    <property type="component" value="Unassembled WGS sequence"/>
</dbReference>
<accession>W9XPS2</accession>
<organism evidence="3 4">
    <name type="scientific">Capronia epimyces CBS 606.96</name>
    <dbReference type="NCBI Taxonomy" id="1182542"/>
    <lineage>
        <taxon>Eukaryota</taxon>
        <taxon>Fungi</taxon>
        <taxon>Dikarya</taxon>
        <taxon>Ascomycota</taxon>
        <taxon>Pezizomycotina</taxon>
        <taxon>Eurotiomycetes</taxon>
        <taxon>Chaetothyriomycetidae</taxon>
        <taxon>Chaetothyriales</taxon>
        <taxon>Herpotrichiellaceae</taxon>
        <taxon>Capronia</taxon>
    </lineage>
</organism>
<dbReference type="Gene3D" id="3.90.550.20">
    <property type="match status" value="1"/>
</dbReference>
<feature type="region of interest" description="Disordered" evidence="2">
    <location>
        <begin position="374"/>
        <end position="508"/>
    </location>
</feature>
<dbReference type="AlphaFoldDB" id="W9XPS2"/>
<comment type="caution">
    <text evidence="3">The sequence shown here is derived from an EMBL/GenBank/DDBJ whole genome shotgun (WGS) entry which is preliminary data.</text>
</comment>
<dbReference type="InterPro" id="IPR007577">
    <property type="entry name" value="GlycoTrfase_DXD_sugar-bd_CS"/>
</dbReference>
<sequence length="508" mass="56476">MKFQPSRPSSDGFLVKQLRKIIPLCIAGIFILLYRNAVTGGSAESAPSVVGKFPRKIWQSWKVGPLSFELRDSDRAKTWTVKNPGYRYEVLTDDNAMHYVEDHFGPLGLNRPDIVHTYKSLNDPIIKSDLLRYLIMYAEGGVYADIDVEALKPLELFIPDRFDERDIDMVIGVETDEPSFLGHPVLGSKSQSFCQWTFICKPRLPVMMRLIDGILAWLNEMAKKQGKTISELELDFDEVISGTGPSAFTQAILAEISKLRGEDTTWEHFHSMLESKVVGRVLVLTVEAFAAGTGHSDSGNHGGKSALIKHHFHASSWPTSHPRYKHPVYGEVEKCNWNPECVKLWDANTKFFDSLPAQEQVKLIAMKELEDANAPKPEEEAPFGQGGAKQPDGAVPIQAPFVDEPEGWYQGGPDDFEDDLQEDFRMPAAQPVAKPEVKADIKPDAKPETKPEAKPDSKPQDKNVDGKPDAKLEVKDSKVEPKPDAKAEPKPEPKPEVNGEGKAGAVWG</sequence>
<dbReference type="GO" id="GO:0000136">
    <property type="term" value="C:mannan polymerase complex"/>
    <property type="evidence" value="ECO:0007669"/>
    <property type="project" value="TreeGrafter"/>
</dbReference>
<dbReference type="GeneID" id="19170146"/>
<dbReference type="STRING" id="1182542.W9XPS2"/>
<evidence type="ECO:0000256" key="1">
    <source>
        <dbReference type="ARBA" id="ARBA00009003"/>
    </source>
</evidence>
<dbReference type="Pfam" id="PF04488">
    <property type="entry name" value="Gly_transf_sug"/>
    <property type="match status" value="1"/>
</dbReference>
<evidence type="ECO:0000313" key="3">
    <source>
        <dbReference type="EMBL" id="EXJ82223.1"/>
    </source>
</evidence>
<proteinExistence type="inferred from homology"/>
<dbReference type="GO" id="GO:0006487">
    <property type="term" value="P:protein N-linked glycosylation"/>
    <property type="evidence" value="ECO:0007669"/>
    <property type="project" value="TreeGrafter"/>
</dbReference>
<evidence type="ECO:0000313" key="4">
    <source>
        <dbReference type="Proteomes" id="UP000019478"/>
    </source>
</evidence>
<feature type="compositionally biased region" description="Basic and acidic residues" evidence="2">
    <location>
        <begin position="435"/>
        <end position="499"/>
    </location>
</feature>
<dbReference type="OrthoDB" id="409543at2759"/>
<dbReference type="PANTHER" id="PTHR31834:SF8">
    <property type="entry name" value="TRANSFERASE, PUTATIVE (AFU_ORTHOLOGUE AFUA_6G14040)-RELATED"/>
    <property type="match status" value="1"/>
</dbReference>
<dbReference type="EMBL" id="AMGY01000005">
    <property type="protein sequence ID" value="EXJ82223.1"/>
    <property type="molecule type" value="Genomic_DNA"/>
</dbReference>
<dbReference type="PANTHER" id="PTHR31834">
    <property type="entry name" value="INITIATION-SPECIFIC ALPHA-1,6-MANNOSYLTRANSFERASE"/>
    <property type="match status" value="1"/>
</dbReference>
<dbReference type="InterPro" id="IPR039367">
    <property type="entry name" value="Och1-like"/>
</dbReference>
<gene>
    <name evidence="3" type="ORF">A1O3_06036</name>
</gene>
<protein>
    <submittedName>
        <fullName evidence="3">Uncharacterized protein</fullName>
    </submittedName>
</protein>
<dbReference type="InterPro" id="IPR029044">
    <property type="entry name" value="Nucleotide-diphossugar_trans"/>
</dbReference>
<dbReference type="SUPFAM" id="SSF53448">
    <property type="entry name" value="Nucleotide-diphospho-sugar transferases"/>
    <property type="match status" value="1"/>
</dbReference>
<dbReference type="HOGENOM" id="CLU_022381_2_1_1"/>
<keyword evidence="4" id="KW-1185">Reference proteome</keyword>
<dbReference type="GO" id="GO:0000009">
    <property type="term" value="F:alpha-1,6-mannosyltransferase activity"/>
    <property type="evidence" value="ECO:0007669"/>
    <property type="project" value="InterPro"/>
</dbReference>
<dbReference type="FunFam" id="3.90.550.20:FF:000004">
    <property type="entry name" value="Glycosyltransferase family 32 protein"/>
    <property type="match status" value="1"/>
</dbReference>
<dbReference type="RefSeq" id="XP_007734346.1">
    <property type="nucleotide sequence ID" value="XM_007736156.1"/>
</dbReference>